<feature type="transmembrane region" description="Helical" evidence="8">
    <location>
        <begin position="166"/>
        <end position="185"/>
    </location>
</feature>
<feature type="transmembrane region" description="Helical" evidence="8">
    <location>
        <begin position="362"/>
        <end position="385"/>
    </location>
</feature>
<feature type="transmembrane region" description="Helical" evidence="8">
    <location>
        <begin position="101"/>
        <end position="121"/>
    </location>
</feature>
<evidence type="ECO:0000256" key="5">
    <source>
        <dbReference type="ARBA" id="ARBA00022989"/>
    </source>
</evidence>
<feature type="transmembrane region" description="Helical" evidence="8">
    <location>
        <begin position="9"/>
        <end position="33"/>
    </location>
</feature>
<evidence type="ECO:0000259" key="9">
    <source>
        <dbReference type="PROSITE" id="PS50850"/>
    </source>
</evidence>
<evidence type="ECO:0000256" key="1">
    <source>
        <dbReference type="ARBA" id="ARBA00004651"/>
    </source>
</evidence>
<dbReference type="InterPro" id="IPR036259">
    <property type="entry name" value="MFS_trans_sf"/>
</dbReference>
<dbReference type="Pfam" id="PF07690">
    <property type="entry name" value="MFS_1"/>
    <property type="match status" value="1"/>
</dbReference>
<feature type="domain" description="Major facilitator superfamily (MFS) profile" evidence="9">
    <location>
        <begin position="10"/>
        <end position="461"/>
    </location>
</feature>
<comment type="subcellular location">
    <subcellularLocation>
        <location evidence="1">Cell membrane</location>
        <topology evidence="1">Multi-pass membrane protein</topology>
    </subcellularLocation>
</comment>
<feature type="transmembrane region" description="Helical" evidence="8">
    <location>
        <begin position="337"/>
        <end position="356"/>
    </location>
</feature>
<reference evidence="10 11" key="1">
    <citation type="submission" date="2016-10" db="EMBL/GenBank/DDBJ databases">
        <authorList>
            <person name="de Groot N.N."/>
        </authorList>
    </citation>
    <scope>NUCLEOTIDE SEQUENCE [LARGE SCALE GENOMIC DNA]</scope>
    <source>
        <strain evidence="10 11">DSM 44892</strain>
    </source>
</reference>
<dbReference type="InterPro" id="IPR020846">
    <property type="entry name" value="MFS_dom"/>
</dbReference>
<feature type="transmembrane region" description="Helical" evidence="8">
    <location>
        <begin position="45"/>
        <end position="64"/>
    </location>
</feature>
<dbReference type="AlphaFoldDB" id="A0A1G7Z9J9"/>
<dbReference type="Proteomes" id="UP000183263">
    <property type="component" value="Unassembled WGS sequence"/>
</dbReference>
<keyword evidence="5 8" id="KW-1133">Transmembrane helix</keyword>
<feature type="transmembrane region" description="Helical" evidence="8">
    <location>
        <begin position="221"/>
        <end position="244"/>
    </location>
</feature>
<evidence type="ECO:0000256" key="2">
    <source>
        <dbReference type="ARBA" id="ARBA00022448"/>
    </source>
</evidence>
<evidence type="ECO:0000313" key="11">
    <source>
        <dbReference type="Proteomes" id="UP000183263"/>
    </source>
</evidence>
<feature type="transmembrane region" description="Helical" evidence="8">
    <location>
        <begin position="433"/>
        <end position="455"/>
    </location>
</feature>
<keyword evidence="4 8" id="KW-0812">Transmembrane</keyword>
<dbReference type="InterPro" id="IPR011701">
    <property type="entry name" value="MFS"/>
</dbReference>
<feature type="transmembrane region" description="Helical" evidence="8">
    <location>
        <begin position="307"/>
        <end position="325"/>
    </location>
</feature>
<evidence type="ECO:0000256" key="4">
    <source>
        <dbReference type="ARBA" id="ARBA00022692"/>
    </source>
</evidence>
<keyword evidence="11" id="KW-1185">Reference proteome</keyword>
<evidence type="ECO:0000256" key="6">
    <source>
        <dbReference type="ARBA" id="ARBA00023136"/>
    </source>
</evidence>
<dbReference type="PANTHER" id="PTHR42718:SF46">
    <property type="entry name" value="BLR6921 PROTEIN"/>
    <property type="match status" value="1"/>
</dbReference>
<evidence type="ECO:0000256" key="7">
    <source>
        <dbReference type="SAM" id="MobiDB-lite"/>
    </source>
</evidence>
<dbReference type="PANTHER" id="PTHR42718">
    <property type="entry name" value="MAJOR FACILITATOR SUPERFAMILY MULTIDRUG TRANSPORTER MFSC"/>
    <property type="match status" value="1"/>
</dbReference>
<dbReference type="Gene3D" id="1.20.1250.20">
    <property type="entry name" value="MFS general substrate transporter like domains"/>
    <property type="match status" value="2"/>
</dbReference>
<feature type="transmembrane region" description="Helical" evidence="8">
    <location>
        <begin position="133"/>
        <end position="154"/>
    </location>
</feature>
<evidence type="ECO:0000313" key="10">
    <source>
        <dbReference type="EMBL" id="SDH05442.1"/>
    </source>
</evidence>
<feature type="transmembrane region" description="Helical" evidence="8">
    <location>
        <begin position="76"/>
        <end position="95"/>
    </location>
</feature>
<evidence type="ECO:0000256" key="3">
    <source>
        <dbReference type="ARBA" id="ARBA00022475"/>
    </source>
</evidence>
<evidence type="ECO:0000256" key="8">
    <source>
        <dbReference type="SAM" id="Phobius"/>
    </source>
</evidence>
<protein>
    <submittedName>
        <fullName evidence="10">Major Facilitator Superfamily protein</fullName>
    </submittedName>
</protein>
<feature type="transmembrane region" description="Helical" evidence="8">
    <location>
        <begin position="264"/>
        <end position="287"/>
    </location>
</feature>
<dbReference type="GO" id="GO:0005886">
    <property type="term" value="C:plasma membrane"/>
    <property type="evidence" value="ECO:0007669"/>
    <property type="project" value="UniProtKB-SubCell"/>
</dbReference>
<keyword evidence="2" id="KW-0813">Transport</keyword>
<proteinExistence type="predicted"/>
<sequence length="525" mass="53422">MERERFSRLLLPVMCLVVMLVAVLQTLVVPIIGTIGDQLGVGTTAVSWLITANLLAAATSTPVLARVADLYGKRRVLLGILLVVLVGSLLAALASSLPLLVAARVLQGFSYGLFPIGIAVLRDELAPGKLTGAMGLLSGTMGFGGCFGIVLAGVLVSDGSDFHRVFWLSAAVTLCALAGAALVIPSRPPTGSGTIDWIGVVGLSTGLVLVLLALAEGVRWGWGSPATIGCAAGGILVLIGWYLWERRAEHPVVAPRLVAARAVLPTHLAAVLIGMAMFAMFLGASFFVQAPRAAAGYGFGATVLEAALVYLLPGAVFGVLASAVSGRLVGRFTARRVLTAASAVGVAGFVLFALAHDHTWQVILAIVLVNTFVSLAFACLPSLIVAEVPPQDTGVANSINSIGRSVGSSISSALLATLLAAITVTGTDVPSETAFVVAFAFGAVTTALAGLLVALGNRPARGRQGVIPVWSSSTGASAPSKGPSEAPGRSADPVDDHAHARPPRGATAESRASSPALTCGRSAEN</sequence>
<dbReference type="PROSITE" id="PS50850">
    <property type="entry name" value="MFS"/>
    <property type="match status" value="1"/>
</dbReference>
<organism evidence="10 11">
    <name type="scientific">Rhodococcus triatomae</name>
    <dbReference type="NCBI Taxonomy" id="300028"/>
    <lineage>
        <taxon>Bacteria</taxon>
        <taxon>Bacillati</taxon>
        <taxon>Actinomycetota</taxon>
        <taxon>Actinomycetes</taxon>
        <taxon>Mycobacteriales</taxon>
        <taxon>Nocardiaceae</taxon>
        <taxon>Rhodococcus</taxon>
    </lineage>
</organism>
<dbReference type="EMBL" id="FNDN01000001">
    <property type="protein sequence ID" value="SDH05442.1"/>
    <property type="molecule type" value="Genomic_DNA"/>
</dbReference>
<dbReference type="GO" id="GO:0022857">
    <property type="term" value="F:transmembrane transporter activity"/>
    <property type="evidence" value="ECO:0007669"/>
    <property type="project" value="InterPro"/>
</dbReference>
<feature type="region of interest" description="Disordered" evidence="7">
    <location>
        <begin position="468"/>
        <end position="525"/>
    </location>
</feature>
<accession>A0A1G7Z9J9</accession>
<keyword evidence="6 8" id="KW-0472">Membrane</keyword>
<feature type="transmembrane region" description="Helical" evidence="8">
    <location>
        <begin position="197"/>
        <end position="215"/>
    </location>
</feature>
<dbReference type="SUPFAM" id="SSF103473">
    <property type="entry name" value="MFS general substrate transporter"/>
    <property type="match status" value="2"/>
</dbReference>
<feature type="transmembrane region" description="Helical" evidence="8">
    <location>
        <begin position="406"/>
        <end position="427"/>
    </location>
</feature>
<name>A0A1G7Z9J9_9NOCA</name>
<keyword evidence="3" id="KW-1003">Cell membrane</keyword>
<gene>
    <name evidence="10" type="ORF">SAMN05444695_10148</name>
</gene>